<keyword evidence="3" id="KW-1185">Reference proteome</keyword>
<organism evidence="2 3">
    <name type="scientific">Rhodocollybia butyracea</name>
    <dbReference type="NCBI Taxonomy" id="206335"/>
    <lineage>
        <taxon>Eukaryota</taxon>
        <taxon>Fungi</taxon>
        <taxon>Dikarya</taxon>
        <taxon>Basidiomycota</taxon>
        <taxon>Agaricomycotina</taxon>
        <taxon>Agaricomycetes</taxon>
        <taxon>Agaricomycetidae</taxon>
        <taxon>Agaricales</taxon>
        <taxon>Marasmiineae</taxon>
        <taxon>Omphalotaceae</taxon>
        <taxon>Rhodocollybia</taxon>
    </lineage>
</organism>
<dbReference type="AlphaFoldDB" id="A0A9P5PM90"/>
<protein>
    <recommendedName>
        <fullName evidence="4">Secreted protein</fullName>
    </recommendedName>
</protein>
<comment type="caution">
    <text evidence="2">The sequence shown here is derived from an EMBL/GenBank/DDBJ whole genome shotgun (WGS) entry which is preliminary data.</text>
</comment>
<keyword evidence="1" id="KW-0732">Signal</keyword>
<evidence type="ECO:0000313" key="3">
    <source>
        <dbReference type="Proteomes" id="UP000772434"/>
    </source>
</evidence>
<feature type="chain" id="PRO_5040128119" description="Secreted protein" evidence="1">
    <location>
        <begin position="21"/>
        <end position="150"/>
    </location>
</feature>
<evidence type="ECO:0008006" key="4">
    <source>
        <dbReference type="Google" id="ProtNLM"/>
    </source>
</evidence>
<dbReference type="OrthoDB" id="3062174at2759"/>
<reference evidence="2" key="1">
    <citation type="submission" date="2020-11" db="EMBL/GenBank/DDBJ databases">
        <authorList>
            <consortium name="DOE Joint Genome Institute"/>
            <person name="Ahrendt S."/>
            <person name="Riley R."/>
            <person name="Andreopoulos W."/>
            <person name="Labutti K."/>
            <person name="Pangilinan J."/>
            <person name="Ruiz-Duenas F.J."/>
            <person name="Barrasa J.M."/>
            <person name="Sanchez-Garcia M."/>
            <person name="Camarero S."/>
            <person name="Miyauchi S."/>
            <person name="Serrano A."/>
            <person name="Linde D."/>
            <person name="Babiker R."/>
            <person name="Drula E."/>
            <person name="Ayuso-Fernandez I."/>
            <person name="Pacheco R."/>
            <person name="Padilla G."/>
            <person name="Ferreira P."/>
            <person name="Barriuso J."/>
            <person name="Kellner H."/>
            <person name="Castanera R."/>
            <person name="Alfaro M."/>
            <person name="Ramirez L."/>
            <person name="Pisabarro A.G."/>
            <person name="Kuo A."/>
            <person name="Tritt A."/>
            <person name="Lipzen A."/>
            <person name="He G."/>
            <person name="Yan M."/>
            <person name="Ng V."/>
            <person name="Cullen D."/>
            <person name="Martin F."/>
            <person name="Rosso M.-N."/>
            <person name="Henrissat B."/>
            <person name="Hibbett D."/>
            <person name="Martinez A.T."/>
            <person name="Grigoriev I.V."/>
        </authorList>
    </citation>
    <scope>NUCLEOTIDE SEQUENCE</scope>
    <source>
        <strain evidence="2">AH 40177</strain>
    </source>
</reference>
<sequence length="150" mass="15768">MFPGCLLLIQFLSLLINVAADQAPGYSALDNGQGETPCQMMSSIENCSGALKLRDATGASPSPTKCTCTNVYFNVWSACLLSTGTANSLALSNNWTSTCEQQGITLVTDQYSSSNSLGLPPWAFTSLPVNQSFNIAAALQGAAYAVSHLF</sequence>
<accession>A0A9P5PM90</accession>
<evidence type="ECO:0000313" key="2">
    <source>
        <dbReference type="EMBL" id="KAF9065938.1"/>
    </source>
</evidence>
<dbReference type="EMBL" id="JADNRY010000095">
    <property type="protein sequence ID" value="KAF9065938.1"/>
    <property type="molecule type" value="Genomic_DNA"/>
</dbReference>
<feature type="signal peptide" evidence="1">
    <location>
        <begin position="1"/>
        <end position="20"/>
    </location>
</feature>
<proteinExistence type="predicted"/>
<dbReference type="Proteomes" id="UP000772434">
    <property type="component" value="Unassembled WGS sequence"/>
</dbReference>
<evidence type="ECO:0000256" key="1">
    <source>
        <dbReference type="SAM" id="SignalP"/>
    </source>
</evidence>
<name>A0A9P5PM90_9AGAR</name>
<gene>
    <name evidence="2" type="ORF">BDP27DRAFT_1064445</name>
</gene>